<feature type="active site" description="Charge relay system" evidence="10">
    <location>
        <position position="134"/>
    </location>
</feature>
<dbReference type="GO" id="GO:0005886">
    <property type="term" value="C:plasma membrane"/>
    <property type="evidence" value="ECO:0007669"/>
    <property type="project" value="UniProtKB-SubCell"/>
</dbReference>
<dbReference type="InterPro" id="IPR050131">
    <property type="entry name" value="Peptidase_S8_subtilisin-like"/>
</dbReference>
<feature type="transmembrane region" description="Helical" evidence="12">
    <location>
        <begin position="447"/>
        <end position="468"/>
    </location>
</feature>
<comment type="caution">
    <text evidence="14">The sequence shown here is derived from an EMBL/GenBank/DDBJ whole genome shotgun (WGS) entry which is preliminary data.</text>
</comment>
<keyword evidence="5 12" id="KW-0812">Transmembrane</keyword>
<dbReference type="InterPro" id="IPR000209">
    <property type="entry name" value="Peptidase_S8/S53_dom"/>
</dbReference>
<evidence type="ECO:0000313" key="14">
    <source>
        <dbReference type="EMBL" id="TEA09132.1"/>
    </source>
</evidence>
<reference evidence="14 15" key="1">
    <citation type="journal article" date="2019" name="Sci. Rep.">
        <title>Extended insight into the Mycobacterium chelonae-abscessus complex through whole genome sequencing of Mycobacterium salmoniphilum outbreak and Mycobacterium salmoniphilum-like strains.</title>
        <authorList>
            <person name="Behra P.R.K."/>
            <person name="Das S."/>
            <person name="Pettersson B.M.F."/>
            <person name="Shirreff L."/>
            <person name="DuCote T."/>
            <person name="Jacobsson K.G."/>
            <person name="Ennis D.G."/>
            <person name="Kirsebom L.A."/>
        </authorList>
    </citation>
    <scope>NUCLEOTIDE SEQUENCE [LARGE SCALE GENOMIC DNA]</scope>
    <source>
        <strain evidence="14 15">CCUG 60884</strain>
    </source>
</reference>
<feature type="region of interest" description="Disordered" evidence="11">
    <location>
        <begin position="256"/>
        <end position="275"/>
    </location>
</feature>
<dbReference type="PANTHER" id="PTHR43806:SF11">
    <property type="entry name" value="CEREVISIN-RELATED"/>
    <property type="match status" value="1"/>
</dbReference>
<comment type="subcellular location">
    <subcellularLocation>
        <location evidence="1">Cell membrane</location>
        <topology evidence="1">Single-pass membrane protein</topology>
    </subcellularLocation>
</comment>
<dbReference type="InterPro" id="IPR015500">
    <property type="entry name" value="Peptidase_S8_subtilisin-rel"/>
</dbReference>
<evidence type="ECO:0000256" key="5">
    <source>
        <dbReference type="ARBA" id="ARBA00022692"/>
    </source>
</evidence>
<keyword evidence="3" id="KW-1003">Cell membrane</keyword>
<evidence type="ECO:0000259" key="13">
    <source>
        <dbReference type="Pfam" id="PF00082"/>
    </source>
</evidence>
<evidence type="ECO:0000256" key="7">
    <source>
        <dbReference type="ARBA" id="ARBA00022825"/>
    </source>
</evidence>
<evidence type="ECO:0000256" key="11">
    <source>
        <dbReference type="SAM" id="MobiDB-lite"/>
    </source>
</evidence>
<evidence type="ECO:0000256" key="4">
    <source>
        <dbReference type="ARBA" id="ARBA00022670"/>
    </source>
</evidence>
<feature type="region of interest" description="Disordered" evidence="11">
    <location>
        <begin position="171"/>
        <end position="195"/>
    </location>
</feature>
<dbReference type="InterPro" id="IPR036852">
    <property type="entry name" value="Peptidase_S8/S53_dom_sf"/>
</dbReference>
<dbReference type="InterPro" id="IPR023834">
    <property type="entry name" value="T7SS_pept_S8A_mycosin"/>
</dbReference>
<organism evidence="14 15">
    <name type="scientific">Mycobacteroides salmoniphilum</name>
    <dbReference type="NCBI Taxonomy" id="404941"/>
    <lineage>
        <taxon>Bacteria</taxon>
        <taxon>Bacillati</taxon>
        <taxon>Actinomycetota</taxon>
        <taxon>Actinomycetes</taxon>
        <taxon>Mycobacteriales</taxon>
        <taxon>Mycobacteriaceae</taxon>
        <taxon>Mycobacteroides</taxon>
    </lineage>
</organism>
<evidence type="ECO:0000313" key="15">
    <source>
        <dbReference type="Proteomes" id="UP000294604"/>
    </source>
</evidence>
<evidence type="ECO:0000256" key="12">
    <source>
        <dbReference type="SAM" id="Phobius"/>
    </source>
</evidence>
<dbReference type="EC" id="3.4.21.-" evidence="14"/>
<dbReference type="Gene3D" id="3.40.50.200">
    <property type="entry name" value="Peptidase S8/S53 domain"/>
    <property type="match status" value="1"/>
</dbReference>
<dbReference type="EMBL" id="PECL01000003">
    <property type="protein sequence ID" value="TEA09132.1"/>
    <property type="molecule type" value="Genomic_DNA"/>
</dbReference>
<comment type="similarity">
    <text evidence="2 10">Belongs to the peptidase S8 family.</text>
</comment>
<dbReference type="PRINTS" id="PR00723">
    <property type="entry name" value="SUBTILISIN"/>
</dbReference>
<dbReference type="InterPro" id="IPR023827">
    <property type="entry name" value="Peptidase_S8_Asp-AS"/>
</dbReference>
<evidence type="ECO:0000256" key="8">
    <source>
        <dbReference type="ARBA" id="ARBA00022989"/>
    </source>
</evidence>
<keyword evidence="7 10" id="KW-0720">Serine protease</keyword>
<accession>A0A4R8SZV0</accession>
<evidence type="ECO:0000256" key="9">
    <source>
        <dbReference type="ARBA" id="ARBA00023136"/>
    </source>
</evidence>
<keyword evidence="8 12" id="KW-1133">Transmembrane helix</keyword>
<evidence type="ECO:0000256" key="10">
    <source>
        <dbReference type="PROSITE-ProRule" id="PRU01240"/>
    </source>
</evidence>
<dbReference type="PROSITE" id="PS00136">
    <property type="entry name" value="SUBTILASE_ASP"/>
    <property type="match status" value="1"/>
</dbReference>
<sequence length="484" mass="50139" precursor="true">MAYGLAHRVVRAGLAALLTAGSVLVWPGVASAVEPPVIDPAALPPDTVGPEPGREWELRKQCMVPFAKEGSQFGDPPWSSDFLQLAEAHKYAQGEGVLVALIDTGVNPDPERLPVEPGGDYLSSGDGLTDCDGHGTLMASLIAGRPSPDDKFVGVAPRARIVSIRNTSTILQEKSRSGVDPNDPNQSKPAGTARDTARAIVHAANLGASVINISETACLKVSDRVDQAGLGAAVRYAVKEKDAVVVVAAGNAASGQQAAGGNCVQNPGPIPSNPRDAAGWGQVKTVVTPAWYAPLVLTVGAVRKDGSPADFSMNGPWMGVSAPGDDMTGLFGGHPVDAVPGDAAPVPLQGTSYSAAMVTGVAALIRSDPRFRQMNDGRGLTANQVMDRIIRSSRHPGPGWDNVQGFGPVNALAALTWDIPLGPMQPEFRVRQATPPPQRLVPDYGPVTWVVVLAGGGLALAGGTWLALRARKAAVLRAVKASGR</sequence>
<dbReference type="Pfam" id="PF00082">
    <property type="entry name" value="Peptidase_S8"/>
    <property type="match status" value="1"/>
</dbReference>
<dbReference type="Proteomes" id="UP000294604">
    <property type="component" value="Unassembled WGS sequence"/>
</dbReference>
<evidence type="ECO:0000256" key="2">
    <source>
        <dbReference type="ARBA" id="ARBA00011073"/>
    </source>
</evidence>
<keyword evidence="4 10" id="KW-0645">Protease</keyword>
<keyword evidence="6 10" id="KW-0378">Hydrolase</keyword>
<keyword evidence="9 12" id="KW-0472">Membrane</keyword>
<evidence type="ECO:0000256" key="6">
    <source>
        <dbReference type="ARBA" id="ARBA00022801"/>
    </source>
</evidence>
<feature type="active site" description="Charge relay system" evidence="10">
    <location>
        <position position="103"/>
    </location>
</feature>
<gene>
    <name evidence="14" type="ORF">CCUG60884_00301</name>
</gene>
<dbReference type="PROSITE" id="PS51892">
    <property type="entry name" value="SUBTILASE"/>
    <property type="match status" value="1"/>
</dbReference>
<feature type="active site" description="Charge relay system" evidence="10">
    <location>
        <position position="352"/>
    </location>
</feature>
<protein>
    <submittedName>
        <fullName evidence="14">Thermophilic serine proteinase</fullName>
        <ecNumber evidence="14">3.4.21.-</ecNumber>
    </submittedName>
</protein>
<proteinExistence type="inferred from homology"/>
<dbReference type="GO" id="GO:0004252">
    <property type="term" value="F:serine-type endopeptidase activity"/>
    <property type="evidence" value="ECO:0007669"/>
    <property type="project" value="UniProtKB-UniRule"/>
</dbReference>
<feature type="domain" description="Peptidase S8/S53" evidence="13">
    <location>
        <begin position="94"/>
        <end position="407"/>
    </location>
</feature>
<name>A0A4R8SZV0_9MYCO</name>
<evidence type="ECO:0000256" key="1">
    <source>
        <dbReference type="ARBA" id="ARBA00004162"/>
    </source>
</evidence>
<dbReference type="GO" id="GO:0006508">
    <property type="term" value="P:proteolysis"/>
    <property type="evidence" value="ECO:0007669"/>
    <property type="project" value="UniProtKB-KW"/>
</dbReference>
<dbReference type="SUPFAM" id="SSF52743">
    <property type="entry name" value="Subtilisin-like"/>
    <property type="match status" value="1"/>
</dbReference>
<dbReference type="RefSeq" id="WP_338101240.1">
    <property type="nucleotide sequence ID" value="NZ_PECL01000003.1"/>
</dbReference>
<evidence type="ECO:0000256" key="3">
    <source>
        <dbReference type="ARBA" id="ARBA00022475"/>
    </source>
</evidence>
<dbReference type="PANTHER" id="PTHR43806">
    <property type="entry name" value="PEPTIDASE S8"/>
    <property type="match status" value="1"/>
</dbReference>
<dbReference type="AlphaFoldDB" id="A0A4R8SZV0"/>
<dbReference type="NCBIfam" id="TIGR03921">
    <property type="entry name" value="T7SS_mycosin"/>
    <property type="match status" value="1"/>
</dbReference>